<accession>A0A9Q8WJD8</accession>
<dbReference type="InterPro" id="IPR005814">
    <property type="entry name" value="Aminotrans_3"/>
</dbReference>
<evidence type="ECO:0000256" key="5">
    <source>
        <dbReference type="ARBA" id="ARBA00022898"/>
    </source>
</evidence>
<name>A0A9Q8WJD8_9PEZI</name>
<dbReference type="GO" id="GO:0030170">
    <property type="term" value="F:pyridoxal phosphate binding"/>
    <property type="evidence" value="ECO:0007669"/>
    <property type="project" value="InterPro"/>
</dbReference>
<proteinExistence type="inferred from homology"/>
<dbReference type="InterPro" id="IPR015422">
    <property type="entry name" value="PyrdxlP-dep_Trfase_small"/>
</dbReference>
<organism evidence="6 7">
    <name type="scientific">Colletotrichum lupini</name>
    <dbReference type="NCBI Taxonomy" id="145971"/>
    <lineage>
        <taxon>Eukaryota</taxon>
        <taxon>Fungi</taxon>
        <taxon>Dikarya</taxon>
        <taxon>Ascomycota</taxon>
        <taxon>Pezizomycotina</taxon>
        <taxon>Sordariomycetes</taxon>
        <taxon>Hypocreomycetidae</taxon>
        <taxon>Glomerellales</taxon>
        <taxon>Glomerellaceae</taxon>
        <taxon>Colletotrichum</taxon>
        <taxon>Colletotrichum acutatum species complex</taxon>
    </lineage>
</organism>
<dbReference type="AlphaFoldDB" id="A0A9Q8WJD8"/>
<reference evidence="6" key="1">
    <citation type="journal article" date="2021" name="Mol. Plant Microbe Interact.">
        <title>Complete Genome Sequence of the Plant-Pathogenic Fungus Colletotrichum lupini.</title>
        <authorList>
            <person name="Baroncelli R."/>
            <person name="Pensec F."/>
            <person name="Da Lio D."/>
            <person name="Boufleur T."/>
            <person name="Vicente I."/>
            <person name="Sarrocco S."/>
            <person name="Picot A."/>
            <person name="Baraldi E."/>
            <person name="Sukno S."/>
            <person name="Thon M."/>
            <person name="Le Floch G."/>
        </authorList>
    </citation>
    <scope>NUCLEOTIDE SEQUENCE</scope>
    <source>
        <strain evidence="6">IMI 504893</strain>
    </source>
</reference>
<gene>
    <name evidence="6" type="ORF">CLUP02_10974</name>
</gene>
<evidence type="ECO:0000256" key="2">
    <source>
        <dbReference type="ARBA" id="ARBA00008954"/>
    </source>
</evidence>
<dbReference type="InterPro" id="IPR015421">
    <property type="entry name" value="PyrdxlP-dep_Trfase_major"/>
</dbReference>
<comment type="similarity">
    <text evidence="2">Belongs to the class-III pyridoxal-phosphate-dependent aminotransferase family.</text>
</comment>
<dbReference type="KEGG" id="clup:CLUP02_10974"/>
<dbReference type="Gene3D" id="3.90.1150.10">
    <property type="entry name" value="Aspartate Aminotransferase, domain 1"/>
    <property type="match status" value="1"/>
</dbReference>
<dbReference type="PANTHER" id="PTHR43206">
    <property type="entry name" value="AMINOTRANSFERASE"/>
    <property type="match status" value="1"/>
</dbReference>
<dbReference type="SUPFAM" id="SSF53383">
    <property type="entry name" value="PLP-dependent transferases"/>
    <property type="match status" value="1"/>
</dbReference>
<evidence type="ECO:0000256" key="1">
    <source>
        <dbReference type="ARBA" id="ARBA00001933"/>
    </source>
</evidence>
<keyword evidence="5" id="KW-0663">Pyridoxal phosphate</keyword>
<dbReference type="Proteomes" id="UP000830671">
    <property type="component" value="Chromosome 5"/>
</dbReference>
<dbReference type="Pfam" id="PF00202">
    <property type="entry name" value="Aminotran_3"/>
    <property type="match status" value="1"/>
</dbReference>
<dbReference type="EMBL" id="CP019477">
    <property type="protein sequence ID" value="UQC85476.1"/>
    <property type="molecule type" value="Genomic_DNA"/>
</dbReference>
<protein>
    <submittedName>
        <fullName evidence="6">4-aminobutyrate aminotransferase</fullName>
    </submittedName>
</protein>
<keyword evidence="3 6" id="KW-0032">Aminotransferase</keyword>
<dbReference type="GO" id="GO:0005739">
    <property type="term" value="C:mitochondrion"/>
    <property type="evidence" value="ECO:0007669"/>
    <property type="project" value="TreeGrafter"/>
</dbReference>
<dbReference type="InterPro" id="IPR015424">
    <property type="entry name" value="PyrdxlP-dep_Trfase"/>
</dbReference>
<evidence type="ECO:0000313" key="6">
    <source>
        <dbReference type="EMBL" id="UQC85476.1"/>
    </source>
</evidence>
<dbReference type="PANTHER" id="PTHR43206:SF1">
    <property type="entry name" value="4-AMINOBUTYRATE AMINOTRANSFERASE, MITOCHONDRIAL"/>
    <property type="match status" value="1"/>
</dbReference>
<evidence type="ECO:0000313" key="7">
    <source>
        <dbReference type="Proteomes" id="UP000830671"/>
    </source>
</evidence>
<keyword evidence="7" id="KW-1185">Reference proteome</keyword>
<dbReference type="GO" id="GO:0008483">
    <property type="term" value="F:transaminase activity"/>
    <property type="evidence" value="ECO:0007669"/>
    <property type="project" value="UniProtKB-KW"/>
</dbReference>
<dbReference type="GeneID" id="73344955"/>
<dbReference type="GO" id="GO:0009450">
    <property type="term" value="P:gamma-aminobutyric acid catabolic process"/>
    <property type="evidence" value="ECO:0007669"/>
    <property type="project" value="TreeGrafter"/>
</dbReference>
<keyword evidence="4" id="KW-0808">Transferase</keyword>
<dbReference type="RefSeq" id="XP_049147090.1">
    <property type="nucleotide sequence ID" value="XM_049289945.1"/>
</dbReference>
<sequence length="184" mass="19713">MAFRHPGSLTLAAIFRQWPRVVAGVRTVSATSSNRASAIFSNEPSRPKIMTSSLPKPKVKAGLAELEEVFDTRSANISVDYKRSTGNCRFAQIASIPLEDNNPELNRASVSPVVVRAIASRPALGSFPSADYADLLKTGILKATPQGLNQIFTAITGSDANETAYKAACIWEGAREPVTRYGCG</sequence>
<evidence type="ECO:0000256" key="4">
    <source>
        <dbReference type="ARBA" id="ARBA00022679"/>
    </source>
</evidence>
<comment type="cofactor">
    <cofactor evidence="1">
        <name>pyridoxal 5'-phosphate</name>
        <dbReference type="ChEBI" id="CHEBI:597326"/>
    </cofactor>
</comment>
<dbReference type="Gene3D" id="3.40.640.10">
    <property type="entry name" value="Type I PLP-dependent aspartate aminotransferase-like (Major domain)"/>
    <property type="match status" value="1"/>
</dbReference>
<evidence type="ECO:0000256" key="3">
    <source>
        <dbReference type="ARBA" id="ARBA00022576"/>
    </source>
</evidence>